<name>A0A4Y2PRC2_ARAVE</name>
<evidence type="ECO:0000313" key="3">
    <source>
        <dbReference type="Proteomes" id="UP000499080"/>
    </source>
</evidence>
<feature type="region of interest" description="Disordered" evidence="1">
    <location>
        <begin position="1"/>
        <end position="50"/>
    </location>
</feature>
<organism evidence="2 3">
    <name type="scientific">Araneus ventricosus</name>
    <name type="common">Orbweaver spider</name>
    <name type="synonym">Epeira ventricosa</name>
    <dbReference type="NCBI Taxonomy" id="182803"/>
    <lineage>
        <taxon>Eukaryota</taxon>
        <taxon>Metazoa</taxon>
        <taxon>Ecdysozoa</taxon>
        <taxon>Arthropoda</taxon>
        <taxon>Chelicerata</taxon>
        <taxon>Arachnida</taxon>
        <taxon>Araneae</taxon>
        <taxon>Araneomorphae</taxon>
        <taxon>Entelegynae</taxon>
        <taxon>Araneoidea</taxon>
        <taxon>Araneidae</taxon>
        <taxon>Araneus</taxon>
    </lineage>
</organism>
<proteinExistence type="predicted"/>
<reference evidence="2 3" key="1">
    <citation type="journal article" date="2019" name="Sci. Rep.">
        <title>Orb-weaving spider Araneus ventricosus genome elucidates the spidroin gene catalogue.</title>
        <authorList>
            <person name="Kono N."/>
            <person name="Nakamura H."/>
            <person name="Ohtoshi R."/>
            <person name="Moran D.A.P."/>
            <person name="Shinohara A."/>
            <person name="Yoshida Y."/>
            <person name="Fujiwara M."/>
            <person name="Mori M."/>
            <person name="Tomita M."/>
            <person name="Arakawa K."/>
        </authorList>
    </citation>
    <scope>NUCLEOTIDE SEQUENCE [LARGE SCALE GENOMIC DNA]</scope>
</reference>
<keyword evidence="3" id="KW-1185">Reference proteome</keyword>
<accession>A0A4Y2PRC2</accession>
<sequence>MAKKGDQVILPEGTGNPRIDPDRREASSEQSWVAEDDCCSPGEETGNGRDDCEGKICLYLMFRIKLSNHSTLLWATSRSRVSVDGSVIASDVRLQSNLTPYHNN</sequence>
<protein>
    <submittedName>
        <fullName evidence="2">Uncharacterized protein</fullName>
    </submittedName>
</protein>
<dbReference type="Proteomes" id="UP000499080">
    <property type="component" value="Unassembled WGS sequence"/>
</dbReference>
<evidence type="ECO:0000313" key="2">
    <source>
        <dbReference type="EMBL" id="GBN53894.1"/>
    </source>
</evidence>
<dbReference type="AlphaFoldDB" id="A0A4Y2PRC2"/>
<comment type="caution">
    <text evidence="2">The sequence shown here is derived from an EMBL/GenBank/DDBJ whole genome shotgun (WGS) entry which is preliminary data.</text>
</comment>
<evidence type="ECO:0000256" key="1">
    <source>
        <dbReference type="SAM" id="MobiDB-lite"/>
    </source>
</evidence>
<gene>
    <name evidence="2" type="ORF">AVEN_107913_1</name>
</gene>
<dbReference type="EMBL" id="BGPR01011973">
    <property type="protein sequence ID" value="GBN53894.1"/>
    <property type="molecule type" value="Genomic_DNA"/>
</dbReference>